<protein>
    <submittedName>
        <fullName evidence="1">Uncharacterized protein</fullName>
    </submittedName>
</protein>
<reference evidence="1 2" key="1">
    <citation type="submission" date="2013-11" db="EMBL/GenBank/DDBJ databases">
        <title>The Genome Sequence of Phytophthora parasitica CJ01A1.</title>
        <authorList>
            <consortium name="The Broad Institute Genomics Platform"/>
            <person name="Russ C."/>
            <person name="Tyler B."/>
            <person name="Panabieres F."/>
            <person name="Shan W."/>
            <person name="Tripathy S."/>
            <person name="Grunwald N."/>
            <person name="Machado M."/>
            <person name="Johnson C.S."/>
            <person name="Walker B."/>
            <person name="Young S.K."/>
            <person name="Zeng Q."/>
            <person name="Gargeya S."/>
            <person name="Fitzgerald M."/>
            <person name="Haas B."/>
            <person name="Abouelleil A."/>
            <person name="Allen A.W."/>
            <person name="Alvarado L."/>
            <person name="Arachchi H.M."/>
            <person name="Berlin A.M."/>
            <person name="Chapman S.B."/>
            <person name="Gainer-Dewar J."/>
            <person name="Goldberg J."/>
            <person name="Griggs A."/>
            <person name="Gujja S."/>
            <person name="Hansen M."/>
            <person name="Howarth C."/>
            <person name="Imamovic A."/>
            <person name="Ireland A."/>
            <person name="Larimer J."/>
            <person name="McCowan C."/>
            <person name="Murphy C."/>
            <person name="Pearson M."/>
            <person name="Poon T.W."/>
            <person name="Priest M."/>
            <person name="Roberts A."/>
            <person name="Saif S."/>
            <person name="Shea T."/>
            <person name="Sisk P."/>
            <person name="Sykes S."/>
            <person name="Wortman J."/>
            <person name="Nusbaum C."/>
            <person name="Birren B."/>
        </authorList>
    </citation>
    <scope>NUCLEOTIDE SEQUENCE [LARGE SCALE GENOMIC DNA]</scope>
    <source>
        <strain evidence="1 2">CJ01A1</strain>
    </source>
</reference>
<dbReference type="Proteomes" id="UP000018958">
    <property type="component" value="Unassembled WGS sequence"/>
</dbReference>
<dbReference type="EMBL" id="ANIX01002001">
    <property type="protein sequence ID" value="ETP14964.1"/>
    <property type="molecule type" value="Genomic_DNA"/>
</dbReference>
<evidence type="ECO:0000313" key="2">
    <source>
        <dbReference type="Proteomes" id="UP000018958"/>
    </source>
</evidence>
<gene>
    <name evidence="1" type="ORF">F441_10136</name>
</gene>
<organism evidence="1 2">
    <name type="scientific">Phytophthora nicotianae CJ01A1</name>
    <dbReference type="NCBI Taxonomy" id="1317063"/>
    <lineage>
        <taxon>Eukaryota</taxon>
        <taxon>Sar</taxon>
        <taxon>Stramenopiles</taxon>
        <taxon>Oomycota</taxon>
        <taxon>Peronosporomycetes</taxon>
        <taxon>Peronosporales</taxon>
        <taxon>Peronosporaceae</taxon>
        <taxon>Phytophthora</taxon>
    </lineage>
</organism>
<name>W2WZD5_PHYNI</name>
<dbReference type="OrthoDB" id="89935at2759"/>
<proteinExistence type="predicted"/>
<evidence type="ECO:0000313" key="1">
    <source>
        <dbReference type="EMBL" id="ETP14964.1"/>
    </source>
</evidence>
<dbReference type="AlphaFoldDB" id="W2WZD5"/>
<comment type="caution">
    <text evidence="1">The sequence shown here is derived from an EMBL/GenBank/DDBJ whole genome shotgun (WGS) entry which is preliminary data.</text>
</comment>
<accession>W2WZD5</accession>
<sequence length="437" mass="49765">MVNLFCALVGVKGNAFPVTIDASDKLQLFLARKGDDNWLDRSGAEAVTLDEHGHPEGFTHMDPLLWIKNPKNFGDSFEPNEGEIHVLVMVPEVDQEQWDEQRARKKARSLTVIEVERMNSIAATLDIDMWQIGGIALDICHVEPDFPAWFYVRKEKQGIIKIFNDRMEKQLSTVFVGTPGVEKSMMVVLFAFFMTLRQQKRVVLFRKLKKEGFSMLYLDAKGKQYRRENVLEVKKTDELCLNGFTHDDVKANFGRLARFRLLATSVQYPKKNDDGPVLRRCLVPFWSKLGLKSVGAHFIWTEHNINDYLDGNLSDFLSEKSVVIDSIDQAIGLVDAQVTELLNTQYVLDSEKQIDRLRMTSVQASEQDLKNRSSSAKYTMTRSSFCVIASENALRQLGKIVAPSYYEELWSKGRMLGDDGLMGIAFENYVHAMARDG</sequence>